<accession>A0A2J7ZT13</accession>
<proteinExistence type="predicted"/>
<dbReference type="GO" id="GO:0032259">
    <property type="term" value="P:methylation"/>
    <property type="evidence" value="ECO:0007669"/>
    <property type="project" value="UniProtKB-KW"/>
</dbReference>
<feature type="compositionally biased region" description="Low complexity" evidence="3">
    <location>
        <begin position="168"/>
        <end position="181"/>
    </location>
</feature>
<dbReference type="GO" id="GO:0008168">
    <property type="term" value="F:methyltransferase activity"/>
    <property type="evidence" value="ECO:0007669"/>
    <property type="project" value="UniProtKB-KW"/>
</dbReference>
<evidence type="ECO:0000256" key="2">
    <source>
        <dbReference type="ARBA" id="ARBA00023242"/>
    </source>
</evidence>
<dbReference type="AlphaFoldDB" id="A0A2J7ZT13"/>
<dbReference type="Proteomes" id="UP000236333">
    <property type="component" value="Unassembled WGS sequence"/>
</dbReference>
<comment type="caution">
    <text evidence="5">The sequence shown here is derived from an EMBL/GenBank/DDBJ whole genome shotgun (WGS) entry which is preliminary data.</text>
</comment>
<name>A0A2J7ZT13_9CHLO</name>
<dbReference type="Pfam" id="PF12047">
    <property type="entry name" value="DNMT1-RFD"/>
    <property type="match status" value="1"/>
</dbReference>
<keyword evidence="5" id="KW-0489">Methyltransferase</keyword>
<protein>
    <submittedName>
        <fullName evidence="5">DNA (Cytosine-5)-methyltransferase 1</fullName>
    </submittedName>
</protein>
<feature type="compositionally biased region" description="Basic and acidic residues" evidence="3">
    <location>
        <begin position="432"/>
        <end position="455"/>
    </location>
</feature>
<feature type="compositionally biased region" description="Low complexity" evidence="3">
    <location>
        <begin position="131"/>
        <end position="140"/>
    </location>
</feature>
<keyword evidence="5" id="KW-0808">Transferase</keyword>
<evidence type="ECO:0000313" key="6">
    <source>
        <dbReference type="Proteomes" id="UP000236333"/>
    </source>
</evidence>
<evidence type="ECO:0000313" key="5">
    <source>
        <dbReference type="EMBL" id="PNH03380.1"/>
    </source>
</evidence>
<dbReference type="OrthoDB" id="10563123at2759"/>
<dbReference type="GO" id="GO:0005634">
    <property type="term" value="C:nucleus"/>
    <property type="evidence" value="ECO:0007669"/>
    <property type="project" value="UniProtKB-SubCell"/>
</dbReference>
<gene>
    <name evidence="5" type="ORF">TSOC_010582</name>
</gene>
<evidence type="ECO:0000259" key="4">
    <source>
        <dbReference type="Pfam" id="PF12047"/>
    </source>
</evidence>
<evidence type="ECO:0000256" key="1">
    <source>
        <dbReference type="ARBA" id="ARBA00004123"/>
    </source>
</evidence>
<dbReference type="InterPro" id="IPR022702">
    <property type="entry name" value="Cytosine_MeTrfase1_RFD"/>
</dbReference>
<feature type="compositionally biased region" description="Low complexity" evidence="3">
    <location>
        <begin position="81"/>
        <end position="111"/>
    </location>
</feature>
<reference evidence="5 6" key="1">
    <citation type="journal article" date="2017" name="Mol. Biol. Evol.">
        <title>The 4-celled Tetrabaena socialis nuclear genome reveals the essential components for genetic control of cell number at the origin of multicellularity in the volvocine lineage.</title>
        <authorList>
            <person name="Featherston J."/>
            <person name="Arakaki Y."/>
            <person name="Hanschen E.R."/>
            <person name="Ferris P.J."/>
            <person name="Michod R.E."/>
            <person name="Olson B.J.S.C."/>
            <person name="Nozaki H."/>
            <person name="Durand P.M."/>
        </authorList>
    </citation>
    <scope>NUCLEOTIDE SEQUENCE [LARGE SCALE GENOMIC DNA]</scope>
    <source>
        <strain evidence="5 6">NIES-571</strain>
    </source>
</reference>
<dbReference type="EMBL" id="PGGS01000511">
    <property type="protein sequence ID" value="PNH03380.1"/>
    <property type="molecule type" value="Genomic_DNA"/>
</dbReference>
<organism evidence="5 6">
    <name type="scientific">Tetrabaena socialis</name>
    <dbReference type="NCBI Taxonomy" id="47790"/>
    <lineage>
        <taxon>Eukaryota</taxon>
        <taxon>Viridiplantae</taxon>
        <taxon>Chlorophyta</taxon>
        <taxon>core chlorophytes</taxon>
        <taxon>Chlorophyceae</taxon>
        <taxon>CS clade</taxon>
        <taxon>Chlamydomonadales</taxon>
        <taxon>Tetrabaenaceae</taxon>
        <taxon>Tetrabaena</taxon>
    </lineage>
</organism>
<comment type="subcellular location">
    <subcellularLocation>
        <location evidence="1">Nucleus</location>
    </subcellularLocation>
</comment>
<feature type="region of interest" description="Disordered" evidence="3">
    <location>
        <begin position="1"/>
        <end position="227"/>
    </location>
</feature>
<evidence type="ECO:0000256" key="3">
    <source>
        <dbReference type="SAM" id="MobiDB-lite"/>
    </source>
</evidence>
<feature type="region of interest" description="Disordered" evidence="3">
    <location>
        <begin position="430"/>
        <end position="457"/>
    </location>
</feature>
<keyword evidence="2" id="KW-0539">Nucleus</keyword>
<feature type="compositionally biased region" description="Low complexity" evidence="3">
    <location>
        <begin position="148"/>
        <end position="158"/>
    </location>
</feature>
<keyword evidence="6" id="KW-1185">Reference proteome</keyword>
<feature type="domain" description="RFTS" evidence="4">
    <location>
        <begin position="256"/>
        <end position="388"/>
    </location>
</feature>
<sequence length="485" mass="48880">MEAHATRSRTSNFLVLPGVRGGAKPKDAAAPPGPLAKGQADAGKGMKRRAEQPVADAGAAGAGPDGAPPATTGAQHKDKAASTAGATTAADPQKAPAAAAGGDEQGGAAAAPTGKKLKSTSAAPKTAPVKAAGQEAADAGGDAGNETAQGAKGKAAAKGGRGSKRAAAELAAQDPEAAAPEADGDDAAEKGAGGGRGRRDAERSRKATQRVTSYKERAENADEDDEMVDVVEEAEVATEVEALQHTAATSVAAATTTRRFADYSLTDGEGRPEPLDRMGGVEGGLFMTGCVYPGGGAEPRGKDAKQLGRRVSRVGPIREWRILYSPTAEPKIVLHTAAAQYECGRATAPYRKLLEPLQAQVDLAAALHKALCPQAPGGRLDASFDDVCCRVARLKVSKQYGGARCTLKLNGRFVLEQLAAMAAAAQPSAAADKGKGSAKGKEAADKGKEVADKSKGAATCSYDNGPFARGLQTAMVSGGRGLLGG</sequence>